<dbReference type="RefSeq" id="WP_137344624.1">
    <property type="nucleotide sequence ID" value="NZ_SZVO01000040.1"/>
</dbReference>
<dbReference type="InterPro" id="IPR003718">
    <property type="entry name" value="OsmC/Ohr_fam"/>
</dbReference>
<dbReference type="InterPro" id="IPR052707">
    <property type="entry name" value="OsmC_Ohr_Peroxiredoxin"/>
</dbReference>
<dbReference type="OrthoDB" id="9795405at2"/>
<dbReference type="Gene3D" id="3.30.300.20">
    <property type="match status" value="1"/>
</dbReference>
<protein>
    <submittedName>
        <fullName evidence="1">OsmC family peroxiredoxin</fullName>
    </submittedName>
</protein>
<dbReference type="AlphaFoldDB" id="A0A4U6CKH6"/>
<accession>A0A4U6CKH6</accession>
<name>A0A4U6CKH6_9BACT</name>
<dbReference type="EMBL" id="SZVO01000040">
    <property type="protein sequence ID" value="TKT84719.1"/>
    <property type="molecule type" value="Genomic_DNA"/>
</dbReference>
<comment type="caution">
    <text evidence="1">The sequence shown here is derived from an EMBL/GenBank/DDBJ whole genome shotgun (WGS) entry which is preliminary data.</text>
</comment>
<dbReference type="InterPro" id="IPR036102">
    <property type="entry name" value="OsmC/Ohrsf"/>
</dbReference>
<dbReference type="Pfam" id="PF02566">
    <property type="entry name" value="OsmC"/>
    <property type="match status" value="1"/>
</dbReference>
<keyword evidence="2" id="KW-1185">Reference proteome</keyword>
<dbReference type="Proteomes" id="UP000304900">
    <property type="component" value="Unassembled WGS sequence"/>
</dbReference>
<reference evidence="1 2" key="1">
    <citation type="submission" date="2019-05" db="EMBL/GenBank/DDBJ databases">
        <title>Dyadobacter AR-3-8 sp. nov., isolated from arctic soil.</title>
        <authorList>
            <person name="Chaudhary D.K."/>
        </authorList>
    </citation>
    <scope>NUCLEOTIDE SEQUENCE [LARGE SCALE GENOMIC DNA]</scope>
    <source>
        <strain evidence="1 2">AR-3-8</strain>
    </source>
</reference>
<dbReference type="PANTHER" id="PTHR42830:SF2">
    <property type="entry name" value="OSMC_OHR FAMILY PROTEIN"/>
    <property type="match status" value="1"/>
</dbReference>
<evidence type="ECO:0000313" key="2">
    <source>
        <dbReference type="Proteomes" id="UP000304900"/>
    </source>
</evidence>
<gene>
    <name evidence="1" type="ORF">FDK13_34840</name>
</gene>
<dbReference type="PANTHER" id="PTHR42830">
    <property type="entry name" value="OSMOTICALLY INDUCIBLE FAMILY PROTEIN"/>
    <property type="match status" value="1"/>
</dbReference>
<organism evidence="1 2">
    <name type="scientific">Dyadobacter frigoris</name>
    <dbReference type="NCBI Taxonomy" id="2576211"/>
    <lineage>
        <taxon>Bacteria</taxon>
        <taxon>Pseudomonadati</taxon>
        <taxon>Bacteroidota</taxon>
        <taxon>Cytophagia</taxon>
        <taxon>Cytophagales</taxon>
        <taxon>Spirosomataceae</taxon>
        <taxon>Dyadobacter</taxon>
    </lineage>
</organism>
<proteinExistence type="predicted"/>
<dbReference type="SUPFAM" id="SSF82784">
    <property type="entry name" value="OsmC-like"/>
    <property type="match status" value="1"/>
</dbReference>
<sequence length="160" mass="17660">MNRLHNYKLSIKWSGNKGLGTSDYSAFDRDYSVEIEHKPILNGSADPTFRGDKTKFNPEDMLLASLSACHMLSYLHLCSVGGIVVIDYYDHATATMETRIDGGGQFTEVTLNPLVTVTDASMIDKALALHKRAGEVCFIANSVNFQIKHFPVVITSETNS</sequence>
<dbReference type="InterPro" id="IPR015946">
    <property type="entry name" value="KH_dom-like_a/b"/>
</dbReference>
<evidence type="ECO:0000313" key="1">
    <source>
        <dbReference type="EMBL" id="TKT84719.1"/>
    </source>
</evidence>